<accession>A0A923MEQ0</accession>
<dbReference type="InterPro" id="IPR042094">
    <property type="entry name" value="T2SS_GspF_sf"/>
</dbReference>
<dbReference type="PANTHER" id="PTHR30012:SF0">
    <property type="entry name" value="TYPE II SECRETION SYSTEM PROTEIN F-RELATED"/>
    <property type="match status" value="1"/>
</dbReference>
<dbReference type="RefSeq" id="WP_187084124.1">
    <property type="nucleotide sequence ID" value="NZ_JACORU010000011.1"/>
</dbReference>
<evidence type="ECO:0000313" key="2">
    <source>
        <dbReference type="EMBL" id="MBC5767642.1"/>
    </source>
</evidence>
<keyword evidence="1" id="KW-1133">Transmembrane helix</keyword>
<evidence type="ECO:0000256" key="1">
    <source>
        <dbReference type="SAM" id="Phobius"/>
    </source>
</evidence>
<keyword evidence="1" id="KW-0812">Transmembrane</keyword>
<dbReference type="Proteomes" id="UP000596827">
    <property type="component" value="Unassembled WGS sequence"/>
</dbReference>
<evidence type="ECO:0008006" key="4">
    <source>
        <dbReference type="Google" id="ProtNLM"/>
    </source>
</evidence>
<protein>
    <recommendedName>
        <fullName evidence="4">Type II secretion system protein GspF domain-containing protein</fullName>
    </recommendedName>
</protein>
<keyword evidence="1" id="KW-0472">Membrane</keyword>
<dbReference type="PANTHER" id="PTHR30012">
    <property type="entry name" value="GENERAL SECRETION PATHWAY PROTEIN"/>
    <property type="match status" value="1"/>
</dbReference>
<dbReference type="Gene3D" id="1.20.81.30">
    <property type="entry name" value="Type II secretion system (T2SS), domain F"/>
    <property type="match status" value="1"/>
</dbReference>
<comment type="caution">
    <text evidence="2">The sequence shown here is derived from an EMBL/GenBank/DDBJ whole genome shotgun (WGS) entry which is preliminary data.</text>
</comment>
<dbReference type="AlphaFoldDB" id="A0A923MEQ0"/>
<dbReference type="EMBL" id="JACORU010000011">
    <property type="protein sequence ID" value="MBC5767642.1"/>
    <property type="molecule type" value="Genomic_DNA"/>
</dbReference>
<proteinExistence type="predicted"/>
<keyword evidence="3" id="KW-1185">Reference proteome</keyword>
<name>A0A923MEQ0_9BURK</name>
<feature type="transmembrane region" description="Helical" evidence="1">
    <location>
        <begin position="167"/>
        <end position="189"/>
    </location>
</feature>
<dbReference type="InterPro" id="IPR003004">
    <property type="entry name" value="GspF/PilC"/>
</dbReference>
<feature type="transmembrane region" description="Helical" evidence="1">
    <location>
        <begin position="118"/>
        <end position="141"/>
    </location>
</feature>
<feature type="transmembrane region" description="Helical" evidence="1">
    <location>
        <begin position="323"/>
        <end position="343"/>
    </location>
</feature>
<gene>
    <name evidence="2" type="ORF">H8R02_24465</name>
</gene>
<organism evidence="2 3">
    <name type="scientific">Ramlibacter albus</name>
    <dbReference type="NCBI Taxonomy" id="2079448"/>
    <lineage>
        <taxon>Bacteria</taxon>
        <taxon>Pseudomonadati</taxon>
        <taxon>Pseudomonadota</taxon>
        <taxon>Betaproteobacteria</taxon>
        <taxon>Burkholderiales</taxon>
        <taxon>Comamonadaceae</taxon>
        <taxon>Ramlibacter</taxon>
    </lineage>
</organism>
<evidence type="ECO:0000313" key="3">
    <source>
        <dbReference type="Proteomes" id="UP000596827"/>
    </source>
</evidence>
<reference evidence="2" key="1">
    <citation type="submission" date="2020-08" db="EMBL/GenBank/DDBJ databases">
        <title>Ramlibacter sp. GTP1 16S ribosomal RNA gene genome sequencing and assembly.</title>
        <authorList>
            <person name="Kang M."/>
        </authorList>
    </citation>
    <scope>NUCLEOTIDE SEQUENCE</scope>
    <source>
        <strain evidence="2">GTP1</strain>
    </source>
</reference>
<sequence length="351" mass="38962">MDAFERRRAFSQQRVAFLTDLGEMMQEGKGSINQVLNASARRTPNAALSAAFRDVRDRVNGGMLLHLALQPYFRPMENMLIEAVSVNSKTDAERGEGFVTAARMIENLGSTGAGVARVLVDLVMTLLSVGFMWLGVAHFAAEQFAQIAPRRYWPELSRIVIGIGDSLVDVWPVTLGVIVVAVVAIAWALPNWVGTRRRWADQRLPGFRLYRLVRSTPIMMALGTFLAARIGFDRAIKNLLQRANRWEAMYLEEMLANFQARHERGVDIVDVGMFDWQAMVRVEVRSMGVDIDEALRYVAVEAGPRLAALINTRTKQASAGIKGVQRVLLLLVAAAIGFVYLAVVQNAGRSF</sequence>